<keyword evidence="10 11" id="KW-0472">Membrane</keyword>
<organism evidence="13 14">
    <name type="scientific">Pasteurella testudinis DSM 23072</name>
    <dbReference type="NCBI Taxonomy" id="1122938"/>
    <lineage>
        <taxon>Bacteria</taxon>
        <taxon>Pseudomonadati</taxon>
        <taxon>Pseudomonadota</taxon>
        <taxon>Gammaproteobacteria</taxon>
        <taxon>Pasteurellales</taxon>
        <taxon>Pasteurellaceae</taxon>
        <taxon>Pasteurella</taxon>
    </lineage>
</organism>
<keyword evidence="14" id="KW-1185">Reference proteome</keyword>
<dbReference type="InterPro" id="IPR047817">
    <property type="entry name" value="ABC2_TM_bact-type"/>
</dbReference>
<dbReference type="Pfam" id="PF01061">
    <property type="entry name" value="ABC2_membrane"/>
    <property type="match status" value="1"/>
</dbReference>
<dbReference type="RefSeq" id="WP_084258042.1">
    <property type="nucleotide sequence ID" value="NZ_FWWV01000067.1"/>
</dbReference>
<evidence type="ECO:0000256" key="6">
    <source>
        <dbReference type="ARBA" id="ARBA00022692"/>
    </source>
</evidence>
<evidence type="ECO:0000256" key="5">
    <source>
        <dbReference type="ARBA" id="ARBA00022597"/>
    </source>
</evidence>
<feature type="transmembrane region" description="Helical" evidence="11">
    <location>
        <begin position="182"/>
        <end position="202"/>
    </location>
</feature>
<evidence type="ECO:0000256" key="3">
    <source>
        <dbReference type="ARBA" id="ARBA00022448"/>
    </source>
</evidence>
<keyword evidence="5" id="KW-0762">Sugar transport</keyword>
<evidence type="ECO:0000256" key="9">
    <source>
        <dbReference type="ARBA" id="ARBA00023047"/>
    </source>
</evidence>
<evidence type="ECO:0000256" key="8">
    <source>
        <dbReference type="ARBA" id="ARBA00022989"/>
    </source>
</evidence>
<dbReference type="AlphaFoldDB" id="A0A1W1VA41"/>
<evidence type="ECO:0000256" key="10">
    <source>
        <dbReference type="ARBA" id="ARBA00023136"/>
    </source>
</evidence>
<dbReference type="GO" id="GO:0015920">
    <property type="term" value="P:lipopolysaccharide transport"/>
    <property type="evidence" value="ECO:0007669"/>
    <property type="project" value="TreeGrafter"/>
</dbReference>
<dbReference type="GO" id="GO:0043190">
    <property type="term" value="C:ATP-binding cassette (ABC) transporter complex"/>
    <property type="evidence" value="ECO:0007669"/>
    <property type="project" value="InterPro"/>
</dbReference>
<dbReference type="GO" id="GO:0015774">
    <property type="term" value="P:polysaccharide transport"/>
    <property type="evidence" value="ECO:0007669"/>
    <property type="project" value="UniProtKB-KW"/>
</dbReference>
<feature type="transmembrane region" description="Helical" evidence="11">
    <location>
        <begin position="238"/>
        <end position="255"/>
    </location>
</feature>
<accession>A0A1W1VA41</accession>
<comment type="subcellular location">
    <subcellularLocation>
        <location evidence="11">Cell inner membrane</location>
        <topology evidence="11">Multi-pass membrane protein</topology>
    </subcellularLocation>
    <subcellularLocation>
        <location evidence="1">Cell membrane</location>
        <topology evidence="1">Multi-pass membrane protein</topology>
    </subcellularLocation>
</comment>
<dbReference type="PANTHER" id="PTHR30413">
    <property type="entry name" value="INNER MEMBRANE TRANSPORT PERMEASE"/>
    <property type="match status" value="1"/>
</dbReference>
<evidence type="ECO:0000256" key="11">
    <source>
        <dbReference type="RuleBase" id="RU361157"/>
    </source>
</evidence>
<reference evidence="14" key="1">
    <citation type="submission" date="2017-04" db="EMBL/GenBank/DDBJ databases">
        <authorList>
            <person name="Varghese N."/>
            <person name="Submissions S."/>
        </authorList>
    </citation>
    <scope>NUCLEOTIDE SEQUENCE [LARGE SCALE GENOMIC DNA]</scope>
    <source>
        <strain evidence="14">DSM 23072</strain>
    </source>
</reference>
<evidence type="ECO:0000313" key="14">
    <source>
        <dbReference type="Proteomes" id="UP000192408"/>
    </source>
</evidence>
<proteinExistence type="inferred from homology"/>
<feature type="transmembrane region" description="Helical" evidence="11">
    <location>
        <begin position="66"/>
        <end position="84"/>
    </location>
</feature>
<keyword evidence="3 11" id="KW-0813">Transport</keyword>
<dbReference type="PRINTS" id="PR00164">
    <property type="entry name" value="ABC2TRNSPORT"/>
</dbReference>
<feature type="transmembrane region" description="Helical" evidence="11">
    <location>
        <begin position="113"/>
        <end position="141"/>
    </location>
</feature>
<keyword evidence="9" id="KW-0625">Polysaccharide transport</keyword>
<evidence type="ECO:0000256" key="4">
    <source>
        <dbReference type="ARBA" id="ARBA00022475"/>
    </source>
</evidence>
<feature type="transmembrane region" description="Helical" evidence="11">
    <location>
        <begin position="39"/>
        <end position="60"/>
    </location>
</feature>
<keyword evidence="6 11" id="KW-0812">Transmembrane</keyword>
<gene>
    <name evidence="13" type="ORF">SAMN05660772_01419</name>
</gene>
<sequence>MQYGDQTTLKQSFAIQRRVIGALLMREIITRYGRKNIGFLWLLVEPLLFTLLIVLIWKFIRADRHSTLNMVAFIISGYPIAMMWRNASRKVIGAISANISLLYHRNVRVLDTLLARVILEVAGATLAQITIMFSLIMLNWIEPPKDIFYMLLAWLLMAMFAFGLGLIISAIAFYFEVFGKIWGTLSFVMLPLSGAFFFVHSLPTRAHEYVLWLPMVHGTEMFRHGYFGSSVVTYENPWYLLTCNLVMLLVGLLMVKNFSKGIEPS</sequence>
<evidence type="ECO:0000259" key="12">
    <source>
        <dbReference type="PROSITE" id="PS51012"/>
    </source>
</evidence>
<keyword evidence="4 11" id="KW-1003">Cell membrane</keyword>
<name>A0A1W1VA41_9PAST</name>
<evidence type="ECO:0000256" key="2">
    <source>
        <dbReference type="ARBA" id="ARBA00007783"/>
    </source>
</evidence>
<feature type="domain" description="ABC transmembrane type-2" evidence="12">
    <location>
        <begin position="37"/>
        <end position="258"/>
    </location>
</feature>
<comment type="similarity">
    <text evidence="2 11">Belongs to the ABC-2 integral membrane protein family.</text>
</comment>
<dbReference type="PROSITE" id="PS51012">
    <property type="entry name" value="ABC_TM2"/>
    <property type="match status" value="1"/>
</dbReference>
<keyword evidence="7" id="KW-0972">Capsule biogenesis/degradation</keyword>
<dbReference type="InterPro" id="IPR000412">
    <property type="entry name" value="ABC_2_transport"/>
</dbReference>
<dbReference type="STRING" id="1122938.SAMN05660772_01419"/>
<protein>
    <recommendedName>
        <fullName evidence="11">Transport permease protein</fullName>
    </recommendedName>
</protein>
<dbReference type="InterPro" id="IPR013525">
    <property type="entry name" value="ABC2_TM"/>
</dbReference>
<evidence type="ECO:0000256" key="7">
    <source>
        <dbReference type="ARBA" id="ARBA00022903"/>
    </source>
</evidence>
<dbReference type="PANTHER" id="PTHR30413:SF10">
    <property type="entry name" value="CAPSULE POLYSACCHARIDE EXPORT INNER-MEMBRANE PROTEIN CTRC"/>
    <property type="match status" value="1"/>
</dbReference>
<dbReference type="EMBL" id="FWWV01000067">
    <property type="protein sequence ID" value="SMB89834.1"/>
    <property type="molecule type" value="Genomic_DNA"/>
</dbReference>
<evidence type="ECO:0000313" key="13">
    <source>
        <dbReference type="EMBL" id="SMB89834.1"/>
    </source>
</evidence>
<keyword evidence="8 11" id="KW-1133">Transmembrane helix</keyword>
<evidence type="ECO:0000256" key="1">
    <source>
        <dbReference type="ARBA" id="ARBA00004651"/>
    </source>
</evidence>
<dbReference type="Proteomes" id="UP000192408">
    <property type="component" value="Unassembled WGS sequence"/>
</dbReference>
<dbReference type="GO" id="GO:0140359">
    <property type="term" value="F:ABC-type transporter activity"/>
    <property type="evidence" value="ECO:0007669"/>
    <property type="project" value="InterPro"/>
</dbReference>
<feature type="transmembrane region" description="Helical" evidence="11">
    <location>
        <begin position="147"/>
        <end position="175"/>
    </location>
</feature>